<accession>A0ABV5FN80</accession>
<dbReference type="Proteomes" id="UP001589589">
    <property type="component" value="Unassembled WGS sequence"/>
</dbReference>
<evidence type="ECO:0000313" key="1">
    <source>
        <dbReference type="EMBL" id="MFB9064991.1"/>
    </source>
</evidence>
<dbReference type="RefSeq" id="WP_290261414.1">
    <property type="nucleotide sequence ID" value="NZ_JAUFQQ010000003.1"/>
</dbReference>
<proteinExistence type="predicted"/>
<sequence>MDTTKRSVVGKRNIFRITLLAFITTLFFTPVFGNLYSLLIEREYFIPKQSSIFTFSETVRNDGSSDAWRYGKDFANYYYNLSNTNNDVLVFPKSNVDNCPEFNPEDVNTWCELKHQ</sequence>
<dbReference type="EMBL" id="JBHMEX010000043">
    <property type="protein sequence ID" value="MFB9064991.1"/>
    <property type="molecule type" value="Genomic_DNA"/>
</dbReference>
<keyword evidence="2" id="KW-1185">Reference proteome</keyword>
<gene>
    <name evidence="1" type="ORF">ACFFUQ_13270</name>
</gene>
<reference evidence="1 2" key="1">
    <citation type="submission" date="2024-09" db="EMBL/GenBank/DDBJ databases">
        <authorList>
            <person name="Sun Q."/>
            <person name="Mori K."/>
        </authorList>
    </citation>
    <scope>NUCLEOTIDE SEQUENCE [LARGE SCALE GENOMIC DNA]</scope>
    <source>
        <strain evidence="1 2">CECT 7908</strain>
    </source>
</reference>
<organism evidence="1 2">
    <name type="scientific">Flavobacterium branchiarum</name>
    <dbReference type="NCBI Taxonomy" id="1114870"/>
    <lineage>
        <taxon>Bacteria</taxon>
        <taxon>Pseudomonadati</taxon>
        <taxon>Bacteroidota</taxon>
        <taxon>Flavobacteriia</taxon>
        <taxon>Flavobacteriales</taxon>
        <taxon>Flavobacteriaceae</taxon>
        <taxon>Flavobacterium</taxon>
    </lineage>
</organism>
<name>A0ABV5FN80_9FLAO</name>
<protein>
    <submittedName>
        <fullName evidence="1">Uncharacterized protein</fullName>
    </submittedName>
</protein>
<comment type="caution">
    <text evidence="1">The sequence shown here is derived from an EMBL/GenBank/DDBJ whole genome shotgun (WGS) entry which is preliminary data.</text>
</comment>
<evidence type="ECO:0000313" key="2">
    <source>
        <dbReference type="Proteomes" id="UP001589589"/>
    </source>
</evidence>